<comment type="caution">
    <text evidence="2">The sequence shown here is derived from an EMBL/GenBank/DDBJ whole genome shotgun (WGS) entry which is preliminary data.</text>
</comment>
<protein>
    <submittedName>
        <fullName evidence="2">Uncharacterized protein</fullName>
    </submittedName>
</protein>
<dbReference type="EMBL" id="QNRH01000013">
    <property type="protein sequence ID" value="RBO90480.1"/>
    <property type="molecule type" value="Genomic_DNA"/>
</dbReference>
<dbReference type="AlphaFoldDB" id="A0A366DK78"/>
<evidence type="ECO:0000313" key="3">
    <source>
        <dbReference type="Proteomes" id="UP000252893"/>
    </source>
</evidence>
<proteinExistence type="predicted"/>
<dbReference type="RefSeq" id="WP_147245660.1">
    <property type="nucleotide sequence ID" value="NZ_JBHEEG010000005.1"/>
</dbReference>
<evidence type="ECO:0000256" key="1">
    <source>
        <dbReference type="SAM" id="MobiDB-lite"/>
    </source>
</evidence>
<evidence type="ECO:0000313" key="2">
    <source>
        <dbReference type="EMBL" id="RBO90480.1"/>
    </source>
</evidence>
<reference evidence="2 3" key="1">
    <citation type="submission" date="2018-06" db="EMBL/GenBank/DDBJ databases">
        <title>Genomic Encyclopedia of Type Strains, Phase IV (KMG-IV): sequencing the most valuable type-strain genomes for metagenomic binning, comparative biology and taxonomic classification.</title>
        <authorList>
            <person name="Goeker M."/>
        </authorList>
    </citation>
    <scope>NUCLEOTIDE SEQUENCE [LARGE SCALE GENOMIC DNA]</scope>
    <source>
        <strain evidence="2 3">DSM 25619</strain>
    </source>
</reference>
<keyword evidence="3" id="KW-1185">Reference proteome</keyword>
<accession>A0A366DK78</accession>
<dbReference type="Proteomes" id="UP000252893">
    <property type="component" value="Unassembled WGS sequence"/>
</dbReference>
<organism evidence="2 3">
    <name type="scientific">Pseudochrobactrum asaccharolyticum</name>
    <dbReference type="NCBI Taxonomy" id="354351"/>
    <lineage>
        <taxon>Bacteria</taxon>
        <taxon>Pseudomonadati</taxon>
        <taxon>Pseudomonadota</taxon>
        <taxon>Alphaproteobacteria</taxon>
        <taxon>Hyphomicrobiales</taxon>
        <taxon>Brucellaceae</taxon>
        <taxon>Pseudochrobactrum</taxon>
    </lineage>
</organism>
<feature type="region of interest" description="Disordered" evidence="1">
    <location>
        <begin position="80"/>
        <end position="111"/>
    </location>
</feature>
<sequence>MVSIGEAVRLKADRDMHADLIEYAEYLIWESNQHKPYPDTGERFISVQERIDIYRTHLILTTGLPLRHVTIENNCESGEYAHLEPLPPFDPANHGNQGNQNDEQPKEGCIG</sequence>
<name>A0A366DK78_9HYPH</name>
<gene>
    <name evidence="2" type="ORF">DFR47_11341</name>
</gene>